<evidence type="ECO:0000313" key="3">
    <source>
        <dbReference type="EMBL" id="TVU64690.1"/>
    </source>
</evidence>
<feature type="transmembrane region" description="Helical" evidence="1">
    <location>
        <begin position="85"/>
        <end position="107"/>
    </location>
</feature>
<dbReference type="SUPFAM" id="SSF53474">
    <property type="entry name" value="alpha/beta-Hydrolases"/>
    <property type="match status" value="1"/>
</dbReference>
<evidence type="ECO:0000313" key="4">
    <source>
        <dbReference type="Proteomes" id="UP000316500"/>
    </source>
</evidence>
<comment type="caution">
    <text evidence="3">The sequence shown here is derived from an EMBL/GenBank/DDBJ whole genome shotgun (WGS) entry which is preliminary data.</text>
</comment>
<gene>
    <name evidence="3" type="ORF">FQP90_06360</name>
</gene>
<dbReference type="GO" id="GO:0016787">
    <property type="term" value="F:hydrolase activity"/>
    <property type="evidence" value="ECO:0007669"/>
    <property type="project" value="UniProtKB-KW"/>
</dbReference>
<evidence type="ECO:0000259" key="2">
    <source>
        <dbReference type="Pfam" id="PF12695"/>
    </source>
</evidence>
<dbReference type="Pfam" id="PF12695">
    <property type="entry name" value="Abhydrolase_5"/>
    <property type="match status" value="1"/>
</dbReference>
<feature type="domain" description="Alpha/beta hydrolase fold-5" evidence="2">
    <location>
        <begin position="145"/>
        <end position="306"/>
    </location>
</feature>
<dbReference type="InterPro" id="IPR029059">
    <property type="entry name" value="AB_hydrolase_5"/>
</dbReference>
<keyword evidence="1" id="KW-0812">Transmembrane</keyword>
<dbReference type="EMBL" id="VNFK01000004">
    <property type="protein sequence ID" value="TVU64690.1"/>
    <property type="molecule type" value="Genomic_DNA"/>
</dbReference>
<feature type="transmembrane region" description="Helical" evidence="1">
    <location>
        <begin position="53"/>
        <end position="73"/>
    </location>
</feature>
<proteinExistence type="predicted"/>
<reference evidence="3 4" key="1">
    <citation type="submission" date="2019-07" db="EMBL/GenBank/DDBJ databases">
        <title>Diversity of Bacteria from Kongsfjorden, Arctic.</title>
        <authorList>
            <person name="Yu Y."/>
        </authorList>
    </citation>
    <scope>NUCLEOTIDE SEQUENCE [LARGE SCALE GENOMIC DNA]</scope>
    <source>
        <strain evidence="3 4">SM1928</strain>
    </source>
</reference>
<dbReference type="AlphaFoldDB" id="A0A558H6E4"/>
<protein>
    <submittedName>
        <fullName evidence="3">Alpha/beta hydrolase</fullName>
    </submittedName>
</protein>
<accession>A0A558H6E4</accession>
<dbReference type="OrthoDB" id="9780932at2"/>
<organism evidence="3 4">
    <name type="scientific">Paenarthrobacter nitroguajacolicus</name>
    <name type="common">Arthrobacter nitroguajacolicus</name>
    <dbReference type="NCBI Taxonomy" id="211146"/>
    <lineage>
        <taxon>Bacteria</taxon>
        <taxon>Bacillati</taxon>
        <taxon>Actinomycetota</taxon>
        <taxon>Actinomycetes</taxon>
        <taxon>Micrococcales</taxon>
        <taxon>Micrococcaceae</taxon>
        <taxon>Paenarthrobacter</taxon>
    </lineage>
</organism>
<keyword evidence="1" id="KW-0472">Membrane</keyword>
<keyword evidence="3" id="KW-0378">Hydrolase</keyword>
<dbReference type="RefSeq" id="WP_144648847.1">
    <property type="nucleotide sequence ID" value="NZ_VNFK01000004.1"/>
</dbReference>
<keyword evidence="1" id="KW-1133">Transmembrane helix</keyword>
<dbReference type="Proteomes" id="UP000316500">
    <property type="component" value="Unassembled WGS sequence"/>
</dbReference>
<evidence type="ECO:0000256" key="1">
    <source>
        <dbReference type="SAM" id="Phobius"/>
    </source>
</evidence>
<sequence length="324" mass="33670">MVTTNSEEPATTRRPALSWTSLYWASAACVAALILAPAWMLVGNPAVLRGHPLLPSLLVAAVVVGVVWGVLLWRGRQAFRSRSAVRAVGAWAGRVAVLALVAMLVWLNPFAYQAGAAAPGSTEAPVAESPTAITMTPEGAPATEGLIFYPGARVEARAYADILKPAVDAGFLVVILKTPLNLSLLDGNQARGVMADHPDIATWAVGGHSLGGVTASSFALGNPDVSGLLLYGSYPLDSLRDRAGLEVLSISGTRDGLSTPAKIEASRDLLPLDATFVVVQGGNHAYFGSYGPQPGDGDPQISREVAQEQISAASVAFLRQLGTP</sequence>
<name>A0A558H6E4_PAENT</name>
<dbReference type="InterPro" id="IPR029058">
    <property type="entry name" value="AB_hydrolase_fold"/>
</dbReference>
<dbReference type="Gene3D" id="3.40.50.1820">
    <property type="entry name" value="alpha/beta hydrolase"/>
    <property type="match status" value="1"/>
</dbReference>
<feature type="transmembrane region" description="Helical" evidence="1">
    <location>
        <begin position="21"/>
        <end position="41"/>
    </location>
</feature>